<dbReference type="PANTHER" id="PTHR11091:SF0">
    <property type="entry name" value="MALATE DEHYDROGENASE"/>
    <property type="match status" value="1"/>
</dbReference>
<reference evidence="3 4" key="1">
    <citation type="submission" date="2017-05" db="EMBL/GenBank/DDBJ databases">
        <title>Comparative genomic and metabolic analysis of manganese-oxidizing mechanisms in Celeribater manganoxidans DY25T: its adaption to the environment of polymetallic nodule.</title>
        <authorList>
            <person name="Wang X."/>
        </authorList>
    </citation>
    <scope>NUCLEOTIDE SEQUENCE [LARGE SCALE GENOMIC DNA]</scope>
    <source>
        <strain evidence="3 4">DY25</strain>
    </source>
</reference>
<protein>
    <submittedName>
        <fullName evidence="3">Lactate dehydrogenase</fullName>
    </submittedName>
</protein>
<dbReference type="PANTHER" id="PTHR11091">
    <property type="entry name" value="OXIDOREDUCTASE-RELATED"/>
    <property type="match status" value="1"/>
</dbReference>
<keyword evidence="2" id="KW-0560">Oxidoreductase</keyword>
<accession>A0A291M000</accession>
<dbReference type="InterPro" id="IPR043144">
    <property type="entry name" value="Mal/L-sulf/L-lact_DH-like_ah"/>
</dbReference>
<sequence>MTSPSDAAAHHTRVDADDLRGFATRCYAALGLPEASARCVADTLVQADLWGHASHGVMRLFWYAKRLQSGAMRAGALPEVADAPGALSMIDGRDGVGQVVAQAAMDQAIRAARAHGIGAVAVRNSGHFGTAMYFTRMAAEAGCIGFISTNASPAMAPWGGREKRIGNNPASWAAPAGRHAPMMVDMAHTAVARGKLYVAKAEGRDIPEGWAIDGSGQVTTDPAAGIAGTILPMAGHKGYALTFAMEVLSGLLSGSAFAPDVVGPYMADGRSGAGHFVMAVDIAACRPLPAFEADMEQLIASMKSAPRAPGVAEIFYPGELEARHASAARANGIDLPQDVIRDLRDGAAALSVSAPF</sequence>
<dbReference type="Pfam" id="PF02615">
    <property type="entry name" value="Ldh_2"/>
    <property type="match status" value="1"/>
</dbReference>
<dbReference type="Gene3D" id="1.10.1530.10">
    <property type="match status" value="1"/>
</dbReference>
<evidence type="ECO:0000313" key="3">
    <source>
        <dbReference type="EMBL" id="ATI42045.1"/>
    </source>
</evidence>
<dbReference type="Proteomes" id="UP000219050">
    <property type="component" value="Chromosome"/>
</dbReference>
<dbReference type="Gene3D" id="3.30.1370.60">
    <property type="entry name" value="Hypothetical oxidoreductase yiak, domain 2"/>
    <property type="match status" value="1"/>
</dbReference>
<evidence type="ECO:0000256" key="1">
    <source>
        <dbReference type="ARBA" id="ARBA00006056"/>
    </source>
</evidence>
<dbReference type="InterPro" id="IPR003767">
    <property type="entry name" value="Malate/L-lactate_DH-like"/>
</dbReference>
<dbReference type="OrthoDB" id="9811519at2"/>
<dbReference type="KEGG" id="cmag:CBW24_08520"/>
<dbReference type="InterPro" id="IPR043143">
    <property type="entry name" value="Mal/L-sulf/L-lact_DH-like_NADP"/>
</dbReference>
<evidence type="ECO:0000256" key="2">
    <source>
        <dbReference type="ARBA" id="ARBA00023002"/>
    </source>
</evidence>
<proteinExistence type="inferred from homology"/>
<gene>
    <name evidence="3" type="ORF">CBW24_08520</name>
</gene>
<dbReference type="EMBL" id="CP021404">
    <property type="protein sequence ID" value="ATI42045.1"/>
    <property type="molecule type" value="Genomic_DNA"/>
</dbReference>
<dbReference type="SUPFAM" id="SSF89733">
    <property type="entry name" value="L-sulfolactate dehydrogenase-like"/>
    <property type="match status" value="1"/>
</dbReference>
<keyword evidence="4" id="KW-1185">Reference proteome</keyword>
<dbReference type="AlphaFoldDB" id="A0A291M000"/>
<dbReference type="GO" id="GO:0016491">
    <property type="term" value="F:oxidoreductase activity"/>
    <property type="evidence" value="ECO:0007669"/>
    <property type="project" value="UniProtKB-KW"/>
</dbReference>
<dbReference type="RefSeq" id="WP_097373326.1">
    <property type="nucleotide sequence ID" value="NZ_CP021404.1"/>
</dbReference>
<name>A0A291M000_9RHOB</name>
<evidence type="ECO:0000313" key="4">
    <source>
        <dbReference type="Proteomes" id="UP000219050"/>
    </source>
</evidence>
<comment type="similarity">
    <text evidence="1">Belongs to the LDH2/MDH2 oxidoreductase family.</text>
</comment>
<organism evidence="3 4">
    <name type="scientific">Pacificitalea manganoxidans</name>
    <dbReference type="NCBI Taxonomy" id="1411902"/>
    <lineage>
        <taxon>Bacteria</taxon>
        <taxon>Pseudomonadati</taxon>
        <taxon>Pseudomonadota</taxon>
        <taxon>Alphaproteobacteria</taxon>
        <taxon>Rhodobacterales</taxon>
        <taxon>Paracoccaceae</taxon>
        <taxon>Pacificitalea</taxon>
    </lineage>
</organism>
<dbReference type="InterPro" id="IPR036111">
    <property type="entry name" value="Mal/L-sulfo/L-lacto_DH-like_sf"/>
</dbReference>